<dbReference type="CDD" id="cd00067">
    <property type="entry name" value="GAL4"/>
    <property type="match status" value="1"/>
</dbReference>
<evidence type="ECO:0000313" key="9">
    <source>
        <dbReference type="Proteomes" id="UP001149165"/>
    </source>
</evidence>
<reference evidence="8" key="1">
    <citation type="submission" date="2022-11" db="EMBL/GenBank/DDBJ databases">
        <authorList>
            <person name="Petersen C."/>
        </authorList>
    </citation>
    <scope>NUCLEOTIDE SEQUENCE</scope>
    <source>
        <strain evidence="8">IBT 30069</strain>
    </source>
</reference>
<keyword evidence="5" id="KW-0539">Nucleus</keyword>
<dbReference type="Pfam" id="PF00172">
    <property type="entry name" value="Zn_clus"/>
    <property type="match status" value="1"/>
</dbReference>
<dbReference type="PANTHER" id="PTHR47655">
    <property type="entry name" value="QUINIC ACID UTILIZATION ACTIVATOR"/>
    <property type="match status" value="1"/>
</dbReference>
<dbReference type="OrthoDB" id="2534600at2759"/>
<evidence type="ECO:0000256" key="1">
    <source>
        <dbReference type="ARBA" id="ARBA00022723"/>
    </source>
</evidence>
<feature type="domain" description="Zn(2)-C6 fungal-type" evidence="7">
    <location>
        <begin position="15"/>
        <end position="45"/>
    </location>
</feature>
<feature type="compositionally biased region" description="Basic and acidic residues" evidence="6">
    <location>
        <begin position="145"/>
        <end position="154"/>
    </location>
</feature>
<evidence type="ECO:0000256" key="3">
    <source>
        <dbReference type="ARBA" id="ARBA00023125"/>
    </source>
</evidence>
<dbReference type="PROSITE" id="PS00463">
    <property type="entry name" value="ZN2_CY6_FUNGAL_1"/>
    <property type="match status" value="1"/>
</dbReference>
<dbReference type="EMBL" id="JAPQKH010000002">
    <property type="protein sequence ID" value="KAJ5113114.1"/>
    <property type="molecule type" value="Genomic_DNA"/>
</dbReference>
<evidence type="ECO:0000256" key="2">
    <source>
        <dbReference type="ARBA" id="ARBA00023015"/>
    </source>
</evidence>
<dbReference type="AlphaFoldDB" id="A0A9W9KNA6"/>
<name>A0A9W9KNA6_9EURO</name>
<dbReference type="PROSITE" id="PS50048">
    <property type="entry name" value="ZN2_CY6_FUNGAL_2"/>
    <property type="match status" value="1"/>
</dbReference>
<feature type="compositionally biased region" description="Acidic residues" evidence="6">
    <location>
        <begin position="127"/>
        <end position="140"/>
    </location>
</feature>
<keyword evidence="4" id="KW-0804">Transcription</keyword>
<dbReference type="InterPro" id="IPR001138">
    <property type="entry name" value="Zn2Cys6_DnaBD"/>
</dbReference>
<dbReference type="PANTHER" id="PTHR47655:SF2">
    <property type="entry name" value="QUINIC ACID UTILIZATION ACTIVATOR"/>
    <property type="match status" value="1"/>
</dbReference>
<dbReference type="InterPro" id="IPR036864">
    <property type="entry name" value="Zn2-C6_fun-type_DNA-bd_sf"/>
</dbReference>
<organism evidence="8 9">
    <name type="scientific">Penicillium angulare</name>
    <dbReference type="NCBI Taxonomy" id="116970"/>
    <lineage>
        <taxon>Eukaryota</taxon>
        <taxon>Fungi</taxon>
        <taxon>Dikarya</taxon>
        <taxon>Ascomycota</taxon>
        <taxon>Pezizomycotina</taxon>
        <taxon>Eurotiomycetes</taxon>
        <taxon>Eurotiomycetidae</taxon>
        <taxon>Eurotiales</taxon>
        <taxon>Aspergillaceae</taxon>
        <taxon>Penicillium</taxon>
    </lineage>
</organism>
<dbReference type="SMART" id="SM00066">
    <property type="entry name" value="GAL4"/>
    <property type="match status" value="1"/>
</dbReference>
<dbReference type="InterPro" id="IPR052783">
    <property type="entry name" value="Metabolic/Drug-Res_Regulator"/>
</dbReference>
<sequence>MSSPRASKRRRIYRACDQCRRRKSKCDGEQPVCSICISAGRNCSYETGGGRRGLAPGYVRGLEVILGLVSQHCPDGEILVHEIISDSRGSKFLRSKAANSALGVWRKSKLSKSLGQLLSPSEEIGDELDWEPSEEQEQEQVQDQAQDHDERMDDPSPQANAIGASRELQTPAVQMIQAPNPLDAPFPEDTPDLLDFYFTYTHCWLPILERRDLLRAMHLGPESSTSGNSSSRLLLWSVIIYSSTMGDISVSGLPSPSEIQLGIQQQTLASWDSLDLAHIQASLILSLVHIATGNTSLAWNVVGQAIRMLLTFPPSTRKNRFTHTFNGAVFLDNVLSVTLGKTPGLSHQEQMSHGPVEEDDVDEWDIWTAIPRANSNSIRKAPMPLRALSTFNAIRQLMDSFIQKVHHQSDTSLLTQFIQSSQSIMQKHPYRRQNEVSPPLLILHLTSAFITLALLRRLEQVSPPIISLCVQTIHQILELLGHYAEIMGDLRPSPLISCFALQCQQCLPLTSGSLNNTERENIERQIIRFSQPIQPVNPQRGPRLFQTTPSIQVGNGNLNVFDSGAGLPQSIINDSIIPAQSHTSAMDISVVPPSQDSVQVIPDGIEGYDALFEEMVTSFPSSRQEPVFAHNLGFYDGDLDTDFLAHLQHPPAS</sequence>
<dbReference type="GO" id="GO:0006351">
    <property type="term" value="P:DNA-templated transcription"/>
    <property type="evidence" value="ECO:0007669"/>
    <property type="project" value="InterPro"/>
</dbReference>
<dbReference type="InterPro" id="IPR007219">
    <property type="entry name" value="XnlR_reg_dom"/>
</dbReference>
<dbReference type="CDD" id="cd12148">
    <property type="entry name" value="fungal_TF_MHR"/>
    <property type="match status" value="1"/>
</dbReference>
<dbReference type="GO" id="GO:0003677">
    <property type="term" value="F:DNA binding"/>
    <property type="evidence" value="ECO:0007669"/>
    <property type="project" value="UniProtKB-KW"/>
</dbReference>
<dbReference type="Pfam" id="PF04082">
    <property type="entry name" value="Fungal_trans"/>
    <property type="match status" value="1"/>
</dbReference>
<keyword evidence="1" id="KW-0479">Metal-binding</keyword>
<keyword evidence="2" id="KW-0805">Transcription regulation</keyword>
<feature type="region of interest" description="Disordered" evidence="6">
    <location>
        <begin position="127"/>
        <end position="160"/>
    </location>
</feature>
<comment type="caution">
    <text evidence="8">The sequence shown here is derived from an EMBL/GenBank/DDBJ whole genome shotgun (WGS) entry which is preliminary data.</text>
</comment>
<dbReference type="Proteomes" id="UP001149165">
    <property type="component" value="Unassembled WGS sequence"/>
</dbReference>
<evidence type="ECO:0000256" key="5">
    <source>
        <dbReference type="ARBA" id="ARBA00023242"/>
    </source>
</evidence>
<dbReference type="Gene3D" id="4.10.240.10">
    <property type="entry name" value="Zn(2)-C6 fungal-type DNA-binding domain"/>
    <property type="match status" value="1"/>
</dbReference>
<evidence type="ECO:0000256" key="4">
    <source>
        <dbReference type="ARBA" id="ARBA00023163"/>
    </source>
</evidence>
<accession>A0A9W9KNA6</accession>
<dbReference type="GO" id="GO:0008270">
    <property type="term" value="F:zinc ion binding"/>
    <property type="evidence" value="ECO:0007669"/>
    <property type="project" value="InterPro"/>
</dbReference>
<protein>
    <recommendedName>
        <fullName evidence="7">Zn(2)-C6 fungal-type domain-containing protein</fullName>
    </recommendedName>
</protein>
<dbReference type="GO" id="GO:0000981">
    <property type="term" value="F:DNA-binding transcription factor activity, RNA polymerase II-specific"/>
    <property type="evidence" value="ECO:0007669"/>
    <property type="project" value="InterPro"/>
</dbReference>
<keyword evidence="9" id="KW-1185">Reference proteome</keyword>
<dbReference type="SUPFAM" id="SSF57701">
    <property type="entry name" value="Zn2/Cys6 DNA-binding domain"/>
    <property type="match status" value="1"/>
</dbReference>
<evidence type="ECO:0000256" key="6">
    <source>
        <dbReference type="SAM" id="MobiDB-lite"/>
    </source>
</evidence>
<gene>
    <name evidence="8" type="ORF">N7456_001648</name>
</gene>
<proteinExistence type="predicted"/>
<reference evidence="8" key="2">
    <citation type="journal article" date="2023" name="IMA Fungus">
        <title>Comparative genomic study of the Penicillium genus elucidates a diverse pangenome and 15 lateral gene transfer events.</title>
        <authorList>
            <person name="Petersen C."/>
            <person name="Sorensen T."/>
            <person name="Nielsen M.R."/>
            <person name="Sondergaard T.E."/>
            <person name="Sorensen J.L."/>
            <person name="Fitzpatrick D.A."/>
            <person name="Frisvad J.C."/>
            <person name="Nielsen K.L."/>
        </authorList>
    </citation>
    <scope>NUCLEOTIDE SEQUENCE</scope>
    <source>
        <strain evidence="8">IBT 30069</strain>
    </source>
</reference>
<dbReference type="GO" id="GO:0045944">
    <property type="term" value="P:positive regulation of transcription by RNA polymerase II"/>
    <property type="evidence" value="ECO:0007669"/>
    <property type="project" value="TreeGrafter"/>
</dbReference>
<evidence type="ECO:0000313" key="8">
    <source>
        <dbReference type="EMBL" id="KAJ5113114.1"/>
    </source>
</evidence>
<evidence type="ECO:0000259" key="7">
    <source>
        <dbReference type="PROSITE" id="PS50048"/>
    </source>
</evidence>
<keyword evidence="3" id="KW-0238">DNA-binding</keyword>